<organism evidence="8 9">
    <name type="scientific">Exidia glandulosa HHB12029</name>
    <dbReference type="NCBI Taxonomy" id="1314781"/>
    <lineage>
        <taxon>Eukaryota</taxon>
        <taxon>Fungi</taxon>
        <taxon>Dikarya</taxon>
        <taxon>Basidiomycota</taxon>
        <taxon>Agaricomycotina</taxon>
        <taxon>Agaricomycetes</taxon>
        <taxon>Auriculariales</taxon>
        <taxon>Exidiaceae</taxon>
        <taxon>Exidia</taxon>
    </lineage>
</organism>
<dbReference type="GO" id="GO:0008311">
    <property type="term" value="F:double-stranded DNA 3'-5' DNA exonuclease activity"/>
    <property type="evidence" value="ECO:0007669"/>
    <property type="project" value="TreeGrafter"/>
</dbReference>
<dbReference type="InterPro" id="IPR004808">
    <property type="entry name" value="AP_endonuc_1"/>
</dbReference>
<reference evidence="8 9" key="1">
    <citation type="journal article" date="2016" name="Mol. Biol. Evol.">
        <title>Comparative Genomics of Early-Diverging Mushroom-Forming Fungi Provides Insights into the Origins of Lignocellulose Decay Capabilities.</title>
        <authorList>
            <person name="Nagy L.G."/>
            <person name="Riley R."/>
            <person name="Tritt A."/>
            <person name="Adam C."/>
            <person name="Daum C."/>
            <person name="Floudas D."/>
            <person name="Sun H."/>
            <person name="Yadav J.S."/>
            <person name="Pangilinan J."/>
            <person name="Larsson K.H."/>
            <person name="Matsuura K."/>
            <person name="Barry K."/>
            <person name="Labutti K."/>
            <person name="Kuo R."/>
            <person name="Ohm R.A."/>
            <person name="Bhattacharya S.S."/>
            <person name="Shirouzu T."/>
            <person name="Yoshinaga Y."/>
            <person name="Martin F.M."/>
            <person name="Grigoriev I.V."/>
            <person name="Hibbett D.S."/>
        </authorList>
    </citation>
    <scope>NUCLEOTIDE SEQUENCE [LARGE SCALE GENOMIC DNA]</scope>
    <source>
        <strain evidence="8 9">HHB12029</strain>
    </source>
</reference>
<evidence type="ECO:0000256" key="6">
    <source>
        <dbReference type="SAM" id="MobiDB-lite"/>
    </source>
</evidence>
<proteinExistence type="inferred from homology"/>
<dbReference type="InParanoid" id="A0A165KQ65"/>
<evidence type="ECO:0000256" key="2">
    <source>
        <dbReference type="ARBA" id="ARBA00007092"/>
    </source>
</evidence>
<keyword evidence="5" id="KW-0460">Magnesium</keyword>
<dbReference type="InterPro" id="IPR036691">
    <property type="entry name" value="Endo/exonu/phosph_ase_sf"/>
</dbReference>
<comment type="similarity">
    <text evidence="2">Belongs to the DNA repair enzymes AP/ExoA family.</text>
</comment>
<keyword evidence="4" id="KW-0378">Hydrolase</keyword>
<protein>
    <submittedName>
        <fullName evidence="8">DNase I-like protein</fullName>
    </submittedName>
</protein>
<gene>
    <name evidence="8" type="ORF">EXIGLDRAFT_608877</name>
</gene>
<dbReference type="GO" id="GO:0005634">
    <property type="term" value="C:nucleus"/>
    <property type="evidence" value="ECO:0007669"/>
    <property type="project" value="TreeGrafter"/>
</dbReference>
<evidence type="ECO:0000256" key="5">
    <source>
        <dbReference type="ARBA" id="ARBA00022842"/>
    </source>
</evidence>
<keyword evidence="3" id="KW-0479">Metal-binding</keyword>
<keyword evidence="9" id="KW-1185">Reference proteome</keyword>
<dbReference type="PANTHER" id="PTHR22748">
    <property type="entry name" value="AP ENDONUCLEASE"/>
    <property type="match status" value="1"/>
</dbReference>
<dbReference type="OrthoDB" id="416119at2759"/>
<evidence type="ECO:0000256" key="4">
    <source>
        <dbReference type="ARBA" id="ARBA00022801"/>
    </source>
</evidence>
<feature type="compositionally biased region" description="Basic and acidic residues" evidence="6">
    <location>
        <begin position="291"/>
        <end position="317"/>
    </location>
</feature>
<evidence type="ECO:0000256" key="1">
    <source>
        <dbReference type="ARBA" id="ARBA00001946"/>
    </source>
</evidence>
<dbReference type="AlphaFoldDB" id="A0A165KQ65"/>
<dbReference type="PANTHER" id="PTHR22748:SF4">
    <property type="entry name" value="DNA-(APURINIC OR APYRIMIDINIC SITE) ENDONUCLEASE 2"/>
    <property type="match status" value="1"/>
</dbReference>
<feature type="domain" description="Endonuclease/exonuclease/phosphatase" evidence="7">
    <location>
        <begin position="2"/>
        <end position="205"/>
    </location>
</feature>
<evidence type="ECO:0000313" key="8">
    <source>
        <dbReference type="EMBL" id="KZV96682.1"/>
    </source>
</evidence>
<name>A0A165KQ65_EXIGL</name>
<feature type="region of interest" description="Disordered" evidence="6">
    <location>
        <begin position="274"/>
        <end position="317"/>
    </location>
</feature>
<dbReference type="SUPFAM" id="SSF56219">
    <property type="entry name" value="DNase I-like"/>
    <property type="match status" value="1"/>
</dbReference>
<comment type="cofactor">
    <cofactor evidence="1">
        <name>Mg(2+)</name>
        <dbReference type="ChEBI" id="CHEBI:18420"/>
    </cofactor>
</comment>
<dbReference type="EMBL" id="KV425939">
    <property type="protein sequence ID" value="KZV96682.1"/>
    <property type="molecule type" value="Genomic_DNA"/>
</dbReference>
<dbReference type="GO" id="GO:0006284">
    <property type="term" value="P:base-excision repair"/>
    <property type="evidence" value="ECO:0007669"/>
    <property type="project" value="TreeGrafter"/>
</dbReference>
<evidence type="ECO:0000259" key="7">
    <source>
        <dbReference type="Pfam" id="PF03372"/>
    </source>
</evidence>
<evidence type="ECO:0000313" key="9">
    <source>
        <dbReference type="Proteomes" id="UP000077266"/>
    </source>
</evidence>
<accession>A0A165KQ65</accession>
<dbReference type="Pfam" id="PF03372">
    <property type="entry name" value="Exo_endo_phos"/>
    <property type="match status" value="1"/>
</dbReference>
<dbReference type="GO" id="GO:0003906">
    <property type="term" value="F:DNA-(apurinic or apyrimidinic site) endonuclease activity"/>
    <property type="evidence" value="ECO:0007669"/>
    <property type="project" value="TreeGrafter"/>
</dbReference>
<sequence length="317" mass="36457">MAIQETHLDAGHLATIATLWPSLHVINSAHANATSTAGIAIVLNKSHLLNPEKTSHWEIIPGRALLAQIKWRDREVFILAVYGPNGVQESKDMWSSIDTWLDEHKLEIPAIDIIMGDMNFVEDEIDRVPTRLAAVDEAEESFRSLKLRFDLQDGWRKLNGDRKEYTWRRPGSRERSRLDRIYLKSNWTEESRHWQCKPALPSSDHWMVSVDLTDNLCPEVGEGRWAMPNAVTEDYEFKAILKPRTQQFLRDVKHARANRTTARNPQTVFETFKDDVGQHARSRGAAVGSTAKREEARLDSERKRTENDPTIDEETRQ</sequence>
<evidence type="ECO:0000256" key="3">
    <source>
        <dbReference type="ARBA" id="ARBA00022723"/>
    </source>
</evidence>
<dbReference type="GO" id="GO:0008081">
    <property type="term" value="F:phosphoric diester hydrolase activity"/>
    <property type="evidence" value="ECO:0007669"/>
    <property type="project" value="TreeGrafter"/>
</dbReference>
<feature type="non-terminal residue" evidence="8">
    <location>
        <position position="317"/>
    </location>
</feature>
<dbReference type="GO" id="GO:0046872">
    <property type="term" value="F:metal ion binding"/>
    <property type="evidence" value="ECO:0007669"/>
    <property type="project" value="UniProtKB-KW"/>
</dbReference>
<dbReference type="Proteomes" id="UP000077266">
    <property type="component" value="Unassembled WGS sequence"/>
</dbReference>
<dbReference type="InterPro" id="IPR005135">
    <property type="entry name" value="Endo/exonuclease/phosphatase"/>
</dbReference>
<dbReference type="Gene3D" id="3.60.10.10">
    <property type="entry name" value="Endonuclease/exonuclease/phosphatase"/>
    <property type="match status" value="1"/>
</dbReference>